<evidence type="ECO:0000313" key="1">
    <source>
        <dbReference type="EMBL" id="NFV81909.1"/>
    </source>
</evidence>
<accession>A0A7C9UYC5</accession>
<reference evidence="1 2" key="1">
    <citation type="submission" date="2020-02" db="EMBL/GenBank/DDBJ databases">
        <authorList>
            <person name="Dziuba M."/>
            <person name="Kuznetsov B."/>
            <person name="Mardanov A."/>
            <person name="Ravin N."/>
            <person name="Grouzdev D."/>
        </authorList>
    </citation>
    <scope>NUCLEOTIDE SEQUENCE [LARGE SCALE GENOMIC DNA]</scope>
    <source>
        <strain evidence="1 2">SpK</strain>
    </source>
</reference>
<evidence type="ECO:0000313" key="2">
    <source>
        <dbReference type="Proteomes" id="UP000480684"/>
    </source>
</evidence>
<proteinExistence type="predicted"/>
<keyword evidence="2" id="KW-1185">Reference proteome</keyword>
<dbReference type="RefSeq" id="WP_163682393.1">
    <property type="nucleotide sequence ID" value="NZ_JAAIYP010000044.1"/>
</dbReference>
<name>A0A7C9UYC5_9PROT</name>
<comment type="caution">
    <text evidence="1">The sequence shown here is derived from an EMBL/GenBank/DDBJ whole genome shotgun (WGS) entry which is preliminary data.</text>
</comment>
<dbReference type="AlphaFoldDB" id="A0A7C9UYC5"/>
<dbReference type="EMBL" id="JAAIYP010000044">
    <property type="protein sequence ID" value="NFV81909.1"/>
    <property type="molecule type" value="Genomic_DNA"/>
</dbReference>
<sequence length="167" mass="19162">MMRVALVSEEMVVADDSGVYLSIHEGTREAIEGDWRIPPTITGLIRDRYGIHFRAVGQFLTHYLVTQVWGVEGHHRLLLVEPQDETLLLLRKDELTFLSEWHTTADEFRNLLVSSFLAREADEAAKIWSIATRRLVKMGEIANPDDVELRLMMSQELYTRTLLPACP</sequence>
<organism evidence="1 2">
    <name type="scientific">Magnetospirillum aberrantis SpK</name>
    <dbReference type="NCBI Taxonomy" id="908842"/>
    <lineage>
        <taxon>Bacteria</taxon>
        <taxon>Pseudomonadati</taxon>
        <taxon>Pseudomonadota</taxon>
        <taxon>Alphaproteobacteria</taxon>
        <taxon>Rhodospirillales</taxon>
        <taxon>Rhodospirillaceae</taxon>
        <taxon>Magnetospirillum</taxon>
    </lineage>
</organism>
<protein>
    <submittedName>
        <fullName evidence="1">Uncharacterized protein</fullName>
    </submittedName>
</protein>
<gene>
    <name evidence="1" type="ORF">G4223_17510</name>
</gene>
<dbReference type="Proteomes" id="UP000480684">
    <property type="component" value="Unassembled WGS sequence"/>
</dbReference>